<name>B9F6X7_ORYSJ</name>
<sequence length="331" mass="36069">MASPEDGEEKMAGKNKHGFPLGFRFVPEDQELLDIPDDKLRGAPLDRAHDAVFHEARILDFHTAKLYGATMGLAAMPFAAGMRHAWGRLFRWRGREALRAWQLPADRRLWGDPGRGCRGLAGERHLDALALALAPSTSPSASPGSPPAATPSSAPRHDAHPAHGGFAHRQYPAFLTGEQERWTRGGHDTKAVSDVVDIVVAARRVGVGEDSCGAGGAAPFDDDRYVEGHVGVFKLGLFSAQSETIRVLEFYVKGVRTNWGMHEFIRIIGPDNEVFTMLFQANGESREGHLAANGGESTNQRGQASATDYYQYATSQAYAYAPSYIQPGWSQ</sequence>
<evidence type="ECO:0000313" key="2">
    <source>
        <dbReference type="EMBL" id="EEE60165.1"/>
    </source>
</evidence>
<accession>B9F6X7</accession>
<organism evidence="2">
    <name type="scientific">Oryza sativa subsp. japonica</name>
    <name type="common">Rice</name>
    <dbReference type="NCBI Taxonomy" id="39947"/>
    <lineage>
        <taxon>Eukaryota</taxon>
        <taxon>Viridiplantae</taxon>
        <taxon>Streptophyta</taxon>
        <taxon>Embryophyta</taxon>
        <taxon>Tracheophyta</taxon>
        <taxon>Spermatophyta</taxon>
        <taxon>Magnoliopsida</taxon>
        <taxon>Liliopsida</taxon>
        <taxon>Poales</taxon>
        <taxon>Poaceae</taxon>
        <taxon>BOP clade</taxon>
        <taxon>Oryzoideae</taxon>
        <taxon>Oryzeae</taxon>
        <taxon>Oryzinae</taxon>
        <taxon>Oryza</taxon>
        <taxon>Oryza sativa</taxon>
    </lineage>
</organism>
<dbReference type="InterPro" id="IPR036093">
    <property type="entry name" value="NAC_dom_sf"/>
</dbReference>
<feature type="region of interest" description="Disordered" evidence="1">
    <location>
        <begin position="135"/>
        <end position="163"/>
    </location>
</feature>
<reference evidence="2" key="2">
    <citation type="submission" date="2008-12" db="EMBL/GenBank/DDBJ databases">
        <title>Improved gene annotation of the rice (Oryza sativa) genomes.</title>
        <authorList>
            <person name="Wang J."/>
            <person name="Li R."/>
            <person name="Fan W."/>
            <person name="Huang Q."/>
            <person name="Zhang J."/>
            <person name="Zhou Y."/>
            <person name="Hu Y."/>
            <person name="Zi S."/>
            <person name="Li J."/>
            <person name="Ni P."/>
            <person name="Zheng H."/>
            <person name="Zhang Y."/>
            <person name="Zhao M."/>
            <person name="Hao Q."/>
            <person name="McDermott J."/>
            <person name="Samudrala R."/>
            <person name="Kristiansen K."/>
            <person name="Wong G.K.-S."/>
        </authorList>
    </citation>
    <scope>NUCLEOTIDE SEQUENCE</scope>
</reference>
<dbReference type="Proteomes" id="UP000007752">
    <property type="component" value="Chromosome 3"/>
</dbReference>
<reference evidence="2" key="1">
    <citation type="journal article" date="2005" name="PLoS Biol.">
        <title>The genomes of Oryza sativa: a history of duplications.</title>
        <authorList>
            <person name="Yu J."/>
            <person name="Wang J."/>
            <person name="Lin W."/>
            <person name="Li S."/>
            <person name="Li H."/>
            <person name="Zhou J."/>
            <person name="Ni P."/>
            <person name="Dong W."/>
            <person name="Hu S."/>
            <person name="Zeng C."/>
            <person name="Zhang J."/>
            <person name="Zhang Y."/>
            <person name="Li R."/>
            <person name="Xu Z."/>
            <person name="Li S."/>
            <person name="Li X."/>
            <person name="Zheng H."/>
            <person name="Cong L."/>
            <person name="Lin L."/>
            <person name="Yin J."/>
            <person name="Geng J."/>
            <person name="Li G."/>
            <person name="Shi J."/>
            <person name="Liu J."/>
            <person name="Lv H."/>
            <person name="Li J."/>
            <person name="Wang J."/>
            <person name="Deng Y."/>
            <person name="Ran L."/>
            <person name="Shi X."/>
            <person name="Wang X."/>
            <person name="Wu Q."/>
            <person name="Li C."/>
            <person name="Ren X."/>
            <person name="Wang J."/>
            <person name="Wang X."/>
            <person name="Li D."/>
            <person name="Liu D."/>
            <person name="Zhang X."/>
            <person name="Ji Z."/>
            <person name="Zhao W."/>
            <person name="Sun Y."/>
            <person name="Zhang Z."/>
            <person name="Bao J."/>
            <person name="Han Y."/>
            <person name="Dong L."/>
            <person name="Ji J."/>
            <person name="Chen P."/>
            <person name="Wu S."/>
            <person name="Liu J."/>
            <person name="Xiao Y."/>
            <person name="Bu D."/>
            <person name="Tan J."/>
            <person name="Yang L."/>
            <person name="Ye C."/>
            <person name="Zhang J."/>
            <person name="Xu J."/>
            <person name="Zhou Y."/>
            <person name="Yu Y."/>
            <person name="Zhang B."/>
            <person name="Zhuang S."/>
            <person name="Wei H."/>
            <person name="Liu B."/>
            <person name="Lei M."/>
            <person name="Yu H."/>
            <person name="Li Y."/>
            <person name="Xu H."/>
            <person name="Wei S."/>
            <person name="He X."/>
            <person name="Fang L."/>
            <person name="Zhang Z."/>
            <person name="Zhang Y."/>
            <person name="Huang X."/>
            <person name="Su Z."/>
            <person name="Tong W."/>
            <person name="Li J."/>
            <person name="Tong Z."/>
            <person name="Li S."/>
            <person name="Ye J."/>
            <person name="Wang L."/>
            <person name="Fang L."/>
            <person name="Lei T."/>
            <person name="Chen C."/>
            <person name="Chen H."/>
            <person name="Xu Z."/>
            <person name="Li H."/>
            <person name="Huang H."/>
            <person name="Zhang F."/>
            <person name="Xu H."/>
            <person name="Li N."/>
            <person name="Zhao C."/>
            <person name="Li S."/>
            <person name="Dong L."/>
            <person name="Huang Y."/>
            <person name="Li L."/>
            <person name="Xi Y."/>
            <person name="Qi Q."/>
            <person name="Li W."/>
            <person name="Zhang B."/>
            <person name="Hu W."/>
            <person name="Zhang Y."/>
            <person name="Tian X."/>
            <person name="Jiao Y."/>
            <person name="Liang X."/>
            <person name="Jin J."/>
            <person name="Gao L."/>
            <person name="Zheng W."/>
            <person name="Hao B."/>
            <person name="Liu S."/>
            <person name="Wang W."/>
            <person name="Yuan L."/>
            <person name="Cao M."/>
            <person name="McDermott J."/>
            <person name="Samudrala R."/>
            <person name="Wang J."/>
            <person name="Wong G.K."/>
            <person name="Yang H."/>
        </authorList>
    </citation>
    <scope>NUCLEOTIDE SEQUENCE [LARGE SCALE GENOMIC DNA]</scope>
</reference>
<proteinExistence type="predicted"/>
<dbReference type="EMBL" id="CM000140">
    <property type="protein sequence ID" value="EEE60165.1"/>
    <property type="molecule type" value="Genomic_DNA"/>
</dbReference>
<dbReference type="SUPFAM" id="SSF101941">
    <property type="entry name" value="NAC domain"/>
    <property type="match status" value="1"/>
</dbReference>
<dbReference type="AlphaFoldDB" id="B9F6X7"/>
<dbReference type="GO" id="GO:0006355">
    <property type="term" value="P:regulation of DNA-templated transcription"/>
    <property type="evidence" value="ECO:0007669"/>
    <property type="project" value="InterPro"/>
</dbReference>
<evidence type="ECO:0000256" key="1">
    <source>
        <dbReference type="SAM" id="MobiDB-lite"/>
    </source>
</evidence>
<protein>
    <submittedName>
        <fullName evidence="2">Uncharacterized protein</fullName>
    </submittedName>
</protein>
<dbReference type="GO" id="GO:0003677">
    <property type="term" value="F:DNA binding"/>
    <property type="evidence" value="ECO:0007669"/>
    <property type="project" value="InterPro"/>
</dbReference>
<gene>
    <name evidence="2" type="ORF">OsJ_13085</name>
</gene>